<evidence type="ECO:0000313" key="3">
    <source>
        <dbReference type="Proteomes" id="UP000024635"/>
    </source>
</evidence>
<keyword evidence="1" id="KW-0472">Membrane</keyword>
<name>A0A016WWE5_9BILA</name>
<comment type="caution">
    <text evidence="2">The sequence shown here is derived from an EMBL/GenBank/DDBJ whole genome shotgun (WGS) entry which is preliminary data.</text>
</comment>
<keyword evidence="1" id="KW-0812">Transmembrane</keyword>
<accession>A0A016WWE5</accession>
<sequence length="92" mass="10081">MQIGRLDASEIDISFNCCGFKSIGVALALDNLIRFPSELVVGSLLGATFGTFISDVCRRSLSIRLGSSSTHLVVYSILFVFIFSFFCICPLY</sequence>
<evidence type="ECO:0000313" key="2">
    <source>
        <dbReference type="EMBL" id="EYC43547.1"/>
    </source>
</evidence>
<dbReference type="Proteomes" id="UP000024635">
    <property type="component" value="Unassembled WGS sequence"/>
</dbReference>
<keyword evidence="1" id="KW-1133">Transmembrane helix</keyword>
<keyword evidence="3" id="KW-1185">Reference proteome</keyword>
<proteinExistence type="predicted"/>
<dbReference type="AlphaFoldDB" id="A0A016WWE5"/>
<reference evidence="3" key="1">
    <citation type="journal article" date="2015" name="Nat. Genet.">
        <title>The genome and transcriptome of the zoonotic hookworm Ancylostoma ceylanicum identify infection-specific gene families.</title>
        <authorList>
            <person name="Schwarz E.M."/>
            <person name="Hu Y."/>
            <person name="Antoshechkin I."/>
            <person name="Miller M.M."/>
            <person name="Sternberg P.W."/>
            <person name="Aroian R.V."/>
        </authorList>
    </citation>
    <scope>NUCLEOTIDE SEQUENCE</scope>
    <source>
        <strain evidence="3">HY135</strain>
    </source>
</reference>
<organism evidence="2 3">
    <name type="scientific">Ancylostoma ceylanicum</name>
    <dbReference type="NCBI Taxonomy" id="53326"/>
    <lineage>
        <taxon>Eukaryota</taxon>
        <taxon>Metazoa</taxon>
        <taxon>Ecdysozoa</taxon>
        <taxon>Nematoda</taxon>
        <taxon>Chromadorea</taxon>
        <taxon>Rhabditida</taxon>
        <taxon>Rhabditina</taxon>
        <taxon>Rhabditomorpha</taxon>
        <taxon>Strongyloidea</taxon>
        <taxon>Ancylostomatidae</taxon>
        <taxon>Ancylostomatinae</taxon>
        <taxon>Ancylostoma</taxon>
    </lineage>
</organism>
<feature type="transmembrane region" description="Helical" evidence="1">
    <location>
        <begin position="72"/>
        <end position="91"/>
    </location>
</feature>
<protein>
    <submittedName>
        <fullName evidence="2">Uncharacterized protein</fullName>
    </submittedName>
</protein>
<dbReference type="EMBL" id="JARK01000090">
    <property type="protein sequence ID" value="EYC43547.1"/>
    <property type="molecule type" value="Genomic_DNA"/>
</dbReference>
<evidence type="ECO:0000256" key="1">
    <source>
        <dbReference type="SAM" id="Phobius"/>
    </source>
</evidence>
<gene>
    <name evidence="2" type="primary">Acey_s0490.g2385</name>
    <name evidence="2" type="ORF">Y032_0490g2385</name>
</gene>